<organism evidence="1 2">
    <name type="scientific">Sphingomonas molluscorum</name>
    <dbReference type="NCBI Taxonomy" id="418184"/>
    <lineage>
        <taxon>Bacteria</taxon>
        <taxon>Pseudomonadati</taxon>
        <taxon>Pseudomonadota</taxon>
        <taxon>Alphaproteobacteria</taxon>
        <taxon>Sphingomonadales</taxon>
        <taxon>Sphingomonadaceae</taxon>
        <taxon>Sphingomonas</taxon>
    </lineage>
</organism>
<sequence length="225" mass="24387">MPNVSKEAHARVCLLDNEQIAALQRTASRSQEPPAQLAAIMALIPCSAAAIASAPIEMIDRNQGLLRVKDPSGFIAEVALGHDAAMTIAAALYDRHDGPLLDDGFGRGITADKDTEDYARELLASDKEEPITFAWSFRLLRESVFANMADDGIAHHVAMAQAGFGIRHVTDIDRAQMLFDQRAAADWWSYRLGLMPPSPFALIDGGTRAPIRRSGLPPFRPGRAG</sequence>
<dbReference type="Proteomes" id="UP001380365">
    <property type="component" value="Unassembled WGS sequence"/>
</dbReference>
<dbReference type="RefSeq" id="WP_132883723.1">
    <property type="nucleotide sequence ID" value="NZ_JBBGZA010000001.1"/>
</dbReference>
<reference evidence="1 2" key="1">
    <citation type="submission" date="2023-12" db="EMBL/GenBank/DDBJ databases">
        <title>Gut-associated functions are favored during microbiome assembly across C. elegans life.</title>
        <authorList>
            <person name="Zimmermann J."/>
        </authorList>
    </citation>
    <scope>NUCLEOTIDE SEQUENCE [LARGE SCALE GENOMIC DNA]</scope>
    <source>
        <strain evidence="1 2">JUb134</strain>
    </source>
</reference>
<dbReference type="EMBL" id="JBBGZA010000001">
    <property type="protein sequence ID" value="MEJ5094846.1"/>
    <property type="molecule type" value="Genomic_DNA"/>
</dbReference>
<comment type="caution">
    <text evidence="1">The sequence shown here is derived from an EMBL/GenBank/DDBJ whole genome shotgun (WGS) entry which is preliminary data.</text>
</comment>
<evidence type="ECO:0000313" key="1">
    <source>
        <dbReference type="EMBL" id="MEJ5094846.1"/>
    </source>
</evidence>
<protein>
    <submittedName>
        <fullName evidence="1">Uncharacterized protein</fullName>
    </submittedName>
</protein>
<accession>A0ABU8Q5H1</accession>
<evidence type="ECO:0000313" key="2">
    <source>
        <dbReference type="Proteomes" id="UP001380365"/>
    </source>
</evidence>
<gene>
    <name evidence="1" type="ORF">WH159_09890</name>
</gene>
<keyword evidence="2" id="KW-1185">Reference proteome</keyword>
<proteinExistence type="predicted"/>
<name>A0ABU8Q5H1_9SPHN</name>